<dbReference type="OrthoDB" id="10262720at2759"/>
<dbReference type="Proteomes" id="UP001153069">
    <property type="component" value="Unassembled WGS sequence"/>
</dbReference>
<feature type="compositionally biased region" description="Acidic residues" evidence="5">
    <location>
        <begin position="33"/>
        <end position="42"/>
    </location>
</feature>
<comment type="similarity">
    <text evidence="1 4">Belongs to the heat shock protein 70 family.</text>
</comment>
<dbReference type="PRINTS" id="PR00301">
    <property type="entry name" value="HEATSHOCK70"/>
</dbReference>
<dbReference type="Gene3D" id="3.90.640.10">
    <property type="entry name" value="Actin, Chain A, domain 4"/>
    <property type="match status" value="1"/>
</dbReference>
<keyword evidence="2 4" id="KW-0547">Nucleotide-binding</keyword>
<dbReference type="SUPFAM" id="SSF53067">
    <property type="entry name" value="Actin-like ATPase domain"/>
    <property type="match status" value="2"/>
</dbReference>
<dbReference type="InterPro" id="IPR018181">
    <property type="entry name" value="Heat_shock_70_CS"/>
</dbReference>
<evidence type="ECO:0000256" key="5">
    <source>
        <dbReference type="SAM" id="MobiDB-lite"/>
    </source>
</evidence>
<keyword evidence="6" id="KW-0346">Stress response</keyword>
<dbReference type="Pfam" id="PF00012">
    <property type="entry name" value="HSP70"/>
    <property type="match status" value="1"/>
</dbReference>
<dbReference type="InterPro" id="IPR013126">
    <property type="entry name" value="Hsp_70_fam"/>
</dbReference>
<reference evidence="6" key="1">
    <citation type="submission" date="2020-06" db="EMBL/GenBank/DDBJ databases">
        <authorList>
            <consortium name="Plant Systems Biology data submission"/>
        </authorList>
    </citation>
    <scope>NUCLEOTIDE SEQUENCE</scope>
    <source>
        <strain evidence="6">D6</strain>
    </source>
</reference>
<dbReference type="Gene3D" id="2.60.34.10">
    <property type="entry name" value="Substrate Binding Domain Of DNAk, Chain A, domain 1"/>
    <property type="match status" value="1"/>
</dbReference>
<evidence type="ECO:0000256" key="1">
    <source>
        <dbReference type="ARBA" id="ARBA00007381"/>
    </source>
</evidence>
<evidence type="ECO:0000256" key="4">
    <source>
        <dbReference type="RuleBase" id="RU003322"/>
    </source>
</evidence>
<dbReference type="GO" id="GO:0005524">
    <property type="term" value="F:ATP binding"/>
    <property type="evidence" value="ECO:0007669"/>
    <property type="project" value="UniProtKB-KW"/>
</dbReference>
<dbReference type="GO" id="GO:0140662">
    <property type="term" value="F:ATP-dependent protein folding chaperone"/>
    <property type="evidence" value="ECO:0007669"/>
    <property type="project" value="InterPro"/>
</dbReference>
<proteinExistence type="inferred from homology"/>
<dbReference type="InterPro" id="IPR029047">
    <property type="entry name" value="HSP70_peptide-bd_sf"/>
</dbReference>
<feature type="compositionally biased region" description="Basic and acidic residues" evidence="5">
    <location>
        <begin position="56"/>
        <end position="75"/>
    </location>
</feature>
<gene>
    <name evidence="6" type="ORF">SEMRO_15_G011280.1</name>
</gene>
<keyword evidence="7" id="KW-1185">Reference proteome</keyword>
<dbReference type="PANTHER" id="PTHR19375">
    <property type="entry name" value="HEAT SHOCK PROTEIN 70KDA"/>
    <property type="match status" value="1"/>
</dbReference>
<name>A0A9N8DAE6_9STRA</name>
<accession>A0A9N8DAE6</accession>
<dbReference type="PROSITE" id="PS01036">
    <property type="entry name" value="HSP70_3"/>
    <property type="match status" value="1"/>
</dbReference>
<feature type="compositionally biased region" description="Basic and acidic residues" evidence="5">
    <location>
        <begin position="1"/>
        <end position="32"/>
    </location>
</feature>
<dbReference type="FunFam" id="3.30.420.40:FF:000028">
    <property type="entry name" value="heat shock 70 kDa protein-like"/>
    <property type="match status" value="1"/>
</dbReference>
<dbReference type="EMBL" id="CAICTM010000015">
    <property type="protein sequence ID" value="CAB9497174.1"/>
    <property type="molecule type" value="Genomic_DNA"/>
</dbReference>
<evidence type="ECO:0000313" key="7">
    <source>
        <dbReference type="Proteomes" id="UP001153069"/>
    </source>
</evidence>
<sequence>MDSSKETKEMEQKNEASGKESTTDDDNVKTKTEEEDDDDSYEIVEKESSTSLVDQKQPEEADSHNNDNDPQHHEGLWIGIDLGTSNCASAVWDSTRGRPKWMRLPDLAVPQSSKPGRIVPSAVQLLSSDNTDGWTPALLQDIQKWNDKEITATIKATVGHQVLSQLDCSTTTSSVVITSMKRVLGVCDTTNLDDLDPEFRASLPFTIEENEQGQWVIPYNLVPADDDTNSSTIIYLRPTHVAAMILQAIRQSAGAYLPRAIQKKNMQLPGMNNNKDNNNNTDINNVVIGVPAYFGHTQRQAVEEAARLAGFTGHVSTLTESTAAAMAYGLFVGQPAQDENENEQSKNAILVLDMGGGTTDITIAQLRNNNNNDTASSDRPDQKFQVILTDGDSRLGGEDMDQALLDLVLQKASSSNLVVEAKTPDLSSSQRQLLIRSCQQAKEELCGDVDHGDPPAETAMVHLPNDAFPTTMKNVQVTTEDLETAIQPLLERTAQLVERALKRYADKNSKSSSQQLIREVILIGGATRVPALRKLLHDRFFSNLELCTSVNAMSAVAQGTAIQAAILSNRVPLHELRSAMMLDTMPHAIGVLLPDERFVEILPRDSQLPANGYTTFCVADLDQKGVTVKAVEVIDDDQASSDDDGQTPKYQPLGDFTFLLHRLSDAQRLAIQNDPDRPGLRPVDIGMTLGTDGALQVSVFDSNDPDHLRKKEFYEKAKREGAPEVGFLDYVQAAADLQSDGITTEERKLLVAVSMLFVFYVIVKVLLPADVMSTSDEGLVRIV</sequence>
<dbReference type="InterPro" id="IPR043129">
    <property type="entry name" value="ATPase_NBD"/>
</dbReference>
<dbReference type="Gene3D" id="3.30.420.40">
    <property type="match status" value="2"/>
</dbReference>
<dbReference type="AlphaFoldDB" id="A0A9N8DAE6"/>
<evidence type="ECO:0000313" key="6">
    <source>
        <dbReference type="EMBL" id="CAB9497174.1"/>
    </source>
</evidence>
<evidence type="ECO:0000256" key="3">
    <source>
        <dbReference type="ARBA" id="ARBA00022840"/>
    </source>
</evidence>
<comment type="caution">
    <text evidence="6">The sequence shown here is derived from an EMBL/GenBank/DDBJ whole genome shotgun (WGS) entry which is preliminary data.</text>
</comment>
<dbReference type="PROSITE" id="PS00297">
    <property type="entry name" value="HSP70_1"/>
    <property type="match status" value="1"/>
</dbReference>
<evidence type="ECO:0000256" key="2">
    <source>
        <dbReference type="ARBA" id="ARBA00022741"/>
    </source>
</evidence>
<organism evidence="6 7">
    <name type="scientific">Seminavis robusta</name>
    <dbReference type="NCBI Taxonomy" id="568900"/>
    <lineage>
        <taxon>Eukaryota</taxon>
        <taxon>Sar</taxon>
        <taxon>Stramenopiles</taxon>
        <taxon>Ochrophyta</taxon>
        <taxon>Bacillariophyta</taxon>
        <taxon>Bacillariophyceae</taxon>
        <taxon>Bacillariophycidae</taxon>
        <taxon>Naviculales</taxon>
        <taxon>Naviculaceae</taxon>
        <taxon>Seminavis</taxon>
    </lineage>
</organism>
<keyword evidence="3 4" id="KW-0067">ATP-binding</keyword>
<protein>
    <submittedName>
        <fullName evidence="6">Heat shock 70 kDa protein</fullName>
    </submittedName>
</protein>
<dbReference type="SUPFAM" id="SSF100920">
    <property type="entry name" value="Heat shock protein 70kD (HSP70), peptide-binding domain"/>
    <property type="match status" value="1"/>
</dbReference>
<feature type="region of interest" description="Disordered" evidence="5">
    <location>
        <begin position="1"/>
        <end position="76"/>
    </location>
</feature>